<proteinExistence type="predicted"/>
<dbReference type="ExpressionAtlas" id="M0ZU21">
    <property type="expression patterns" value="baseline"/>
</dbReference>
<dbReference type="Proteomes" id="UP000011115">
    <property type="component" value="Unassembled WGS sequence"/>
</dbReference>
<protein>
    <submittedName>
        <fullName evidence="1">Uncharacterized protein</fullName>
    </submittedName>
</protein>
<dbReference type="AlphaFoldDB" id="M0ZU21"/>
<dbReference type="EnsemblPlants" id="PGSC0003DMT400008095">
    <property type="protein sequence ID" value="PGSC0003DMT400008095"/>
    <property type="gene ID" value="PGSC0003DMG400003121"/>
</dbReference>
<dbReference type="HOGENOM" id="CLU_2692566_0_0_1"/>
<accession>M0ZU21</accession>
<sequence length="74" mass="8580">MSIEQLRYCREILEKGKYLMLCQVVLKLMILELISALKTGKDLVPSIGRNKCRSMRFPLIQLLLQVLLRPGEFS</sequence>
<evidence type="ECO:0000313" key="1">
    <source>
        <dbReference type="EnsemblPlants" id="PGSC0003DMT400008095"/>
    </source>
</evidence>
<keyword evidence="2" id="KW-1185">Reference proteome</keyword>
<dbReference type="Gramene" id="PGSC0003DMT400008095">
    <property type="protein sequence ID" value="PGSC0003DMT400008095"/>
    <property type="gene ID" value="PGSC0003DMG400003121"/>
</dbReference>
<name>M0ZU21_SOLTU</name>
<dbReference type="PaxDb" id="4113-PGSC0003DMT400008095"/>
<dbReference type="InParanoid" id="M0ZU21"/>
<reference evidence="1" key="2">
    <citation type="submission" date="2015-06" db="UniProtKB">
        <authorList>
            <consortium name="EnsemblPlants"/>
        </authorList>
    </citation>
    <scope>IDENTIFICATION</scope>
    <source>
        <strain evidence="1">DM1-3 516 R44</strain>
    </source>
</reference>
<evidence type="ECO:0000313" key="2">
    <source>
        <dbReference type="Proteomes" id="UP000011115"/>
    </source>
</evidence>
<organism evidence="1 2">
    <name type="scientific">Solanum tuberosum</name>
    <name type="common">Potato</name>
    <dbReference type="NCBI Taxonomy" id="4113"/>
    <lineage>
        <taxon>Eukaryota</taxon>
        <taxon>Viridiplantae</taxon>
        <taxon>Streptophyta</taxon>
        <taxon>Embryophyta</taxon>
        <taxon>Tracheophyta</taxon>
        <taxon>Spermatophyta</taxon>
        <taxon>Magnoliopsida</taxon>
        <taxon>eudicotyledons</taxon>
        <taxon>Gunneridae</taxon>
        <taxon>Pentapetalae</taxon>
        <taxon>asterids</taxon>
        <taxon>lamiids</taxon>
        <taxon>Solanales</taxon>
        <taxon>Solanaceae</taxon>
        <taxon>Solanoideae</taxon>
        <taxon>Solaneae</taxon>
        <taxon>Solanum</taxon>
    </lineage>
</organism>
<reference evidence="2" key="1">
    <citation type="journal article" date="2011" name="Nature">
        <title>Genome sequence and analysis of the tuber crop potato.</title>
        <authorList>
            <consortium name="The Potato Genome Sequencing Consortium"/>
        </authorList>
    </citation>
    <scope>NUCLEOTIDE SEQUENCE [LARGE SCALE GENOMIC DNA]</scope>
    <source>
        <strain evidence="2">cv. DM1-3 516 R44</strain>
    </source>
</reference>